<protein>
    <submittedName>
        <fullName evidence="2">Uncharacterized protein</fullName>
    </submittedName>
</protein>
<dbReference type="Proteomes" id="UP000067626">
    <property type="component" value="Chromosome"/>
</dbReference>
<organism evidence="2 3">
    <name type="scientific">Chondromyces crocatus</name>
    <dbReference type="NCBI Taxonomy" id="52"/>
    <lineage>
        <taxon>Bacteria</taxon>
        <taxon>Pseudomonadati</taxon>
        <taxon>Myxococcota</taxon>
        <taxon>Polyangia</taxon>
        <taxon>Polyangiales</taxon>
        <taxon>Polyangiaceae</taxon>
        <taxon>Chondromyces</taxon>
    </lineage>
</organism>
<dbReference type="CDD" id="cd00552">
    <property type="entry name" value="RaiA"/>
    <property type="match status" value="1"/>
</dbReference>
<proteinExistence type="predicted"/>
<dbReference type="RefSeq" id="WP_050432668.1">
    <property type="nucleotide sequence ID" value="NZ_CP012159.1"/>
</dbReference>
<evidence type="ECO:0000256" key="1">
    <source>
        <dbReference type="SAM" id="MobiDB-lite"/>
    </source>
</evidence>
<dbReference type="EMBL" id="CP012159">
    <property type="protein sequence ID" value="AKT40779.1"/>
    <property type="molecule type" value="Genomic_DNA"/>
</dbReference>
<dbReference type="Pfam" id="PF02482">
    <property type="entry name" value="Ribosomal_S30AE"/>
    <property type="match status" value="1"/>
</dbReference>
<dbReference type="SUPFAM" id="SSF69754">
    <property type="entry name" value="Ribosome binding protein Y (YfiA homologue)"/>
    <property type="match status" value="1"/>
</dbReference>
<keyword evidence="3" id="KW-1185">Reference proteome</keyword>
<reference evidence="2 3" key="1">
    <citation type="submission" date="2015-07" db="EMBL/GenBank/DDBJ databases">
        <title>Genome analysis of myxobacterium Chondromyces crocatus Cm c5 reveals a high potential for natural compound synthesis and the genetic basis for the loss of fruiting body formation.</title>
        <authorList>
            <person name="Zaburannyi N."/>
            <person name="Bunk B."/>
            <person name="Maier J."/>
            <person name="Overmann J."/>
            <person name="Mueller R."/>
        </authorList>
    </citation>
    <scope>NUCLEOTIDE SEQUENCE [LARGE SCALE GENOMIC DNA]</scope>
    <source>
        <strain evidence="2 3">Cm c5</strain>
    </source>
</reference>
<dbReference type="Gene3D" id="3.30.160.100">
    <property type="entry name" value="Ribosome hibernation promotion factor-like"/>
    <property type="match status" value="1"/>
</dbReference>
<evidence type="ECO:0000313" key="2">
    <source>
        <dbReference type="EMBL" id="AKT40779.1"/>
    </source>
</evidence>
<accession>A0A0K1EIT9</accession>
<dbReference type="OrthoDB" id="9782252at2"/>
<dbReference type="KEGG" id="ccro:CMC5_049350"/>
<dbReference type="STRING" id="52.CMC5_049350"/>
<name>A0A0K1EIT9_CHOCO</name>
<dbReference type="AlphaFoldDB" id="A0A0K1EIT9"/>
<feature type="region of interest" description="Disordered" evidence="1">
    <location>
        <begin position="110"/>
        <end position="140"/>
    </location>
</feature>
<dbReference type="InterPro" id="IPR036567">
    <property type="entry name" value="RHF-like"/>
</dbReference>
<gene>
    <name evidence="2" type="ORF">CMC5_049350</name>
</gene>
<sequence length="140" mass="15700">MEQVQVTFRNMSTSDALEKLAREKADKLQRLFPRITSCHVVVETTANRTAKGNVCHVRIDVSAPGAELAAHHEPPPHTFDDAYSAMRTAFDMMRRQLEQHFDKLRGDVKTHGEPLPGFEATYEPAQGKEGPHKTKTAPVH</sequence>
<dbReference type="InterPro" id="IPR003489">
    <property type="entry name" value="RHF/RaiA"/>
</dbReference>
<evidence type="ECO:0000313" key="3">
    <source>
        <dbReference type="Proteomes" id="UP000067626"/>
    </source>
</evidence>